<evidence type="ECO:0000313" key="4">
    <source>
        <dbReference type="Proteomes" id="UP000015453"/>
    </source>
</evidence>
<dbReference type="InterPro" id="IPR000477">
    <property type="entry name" value="RT_dom"/>
</dbReference>
<dbReference type="Pfam" id="PF14111">
    <property type="entry name" value="DUF4283"/>
    <property type="match status" value="1"/>
</dbReference>
<feature type="region of interest" description="Disordered" evidence="1">
    <location>
        <begin position="250"/>
        <end position="312"/>
    </location>
</feature>
<keyword evidence="4" id="KW-1185">Reference proteome</keyword>
<evidence type="ECO:0000256" key="1">
    <source>
        <dbReference type="SAM" id="MobiDB-lite"/>
    </source>
</evidence>
<gene>
    <name evidence="3" type="ORF">M569_11401</name>
</gene>
<comment type="caution">
    <text evidence="3">The sequence shown here is derived from an EMBL/GenBank/DDBJ whole genome shotgun (WGS) entry which is preliminary data.</text>
</comment>
<dbReference type="SUPFAM" id="SSF56219">
    <property type="entry name" value="DNase I-like"/>
    <property type="match status" value="1"/>
</dbReference>
<accession>S8DKM9</accession>
<reference evidence="3 4" key="1">
    <citation type="journal article" date="2013" name="BMC Genomics">
        <title>The miniature genome of a carnivorous plant Genlisea aurea contains a low number of genes and short non-coding sequences.</title>
        <authorList>
            <person name="Leushkin E.V."/>
            <person name="Sutormin R.A."/>
            <person name="Nabieva E.R."/>
            <person name="Penin A.A."/>
            <person name="Kondrashov A.S."/>
            <person name="Logacheva M.D."/>
        </authorList>
    </citation>
    <scope>NUCLEOTIDE SEQUENCE [LARGE SCALE GENOMIC DNA]</scope>
</reference>
<organism evidence="3 4">
    <name type="scientific">Genlisea aurea</name>
    <dbReference type="NCBI Taxonomy" id="192259"/>
    <lineage>
        <taxon>Eukaryota</taxon>
        <taxon>Viridiplantae</taxon>
        <taxon>Streptophyta</taxon>
        <taxon>Embryophyta</taxon>
        <taxon>Tracheophyta</taxon>
        <taxon>Spermatophyta</taxon>
        <taxon>Magnoliopsida</taxon>
        <taxon>eudicotyledons</taxon>
        <taxon>Gunneridae</taxon>
        <taxon>Pentapetalae</taxon>
        <taxon>asterids</taxon>
        <taxon>lamiids</taxon>
        <taxon>Lamiales</taxon>
        <taxon>Lentibulariaceae</taxon>
        <taxon>Genlisea</taxon>
    </lineage>
</organism>
<proteinExistence type="predicted"/>
<dbReference type="InterPro" id="IPR026960">
    <property type="entry name" value="RVT-Znf"/>
</dbReference>
<name>S8DKM9_9LAMI</name>
<dbReference type="EMBL" id="AUSU01005524">
    <property type="protein sequence ID" value="EPS63383.1"/>
    <property type="molecule type" value="Genomic_DNA"/>
</dbReference>
<dbReference type="InterPro" id="IPR005135">
    <property type="entry name" value="Endo/exonuclease/phosphatase"/>
</dbReference>
<dbReference type="Pfam" id="PF14392">
    <property type="entry name" value="zf-CCHC_4"/>
    <property type="match status" value="1"/>
</dbReference>
<dbReference type="InterPro" id="IPR043502">
    <property type="entry name" value="DNA/RNA_pol_sf"/>
</dbReference>
<dbReference type="PANTHER" id="PTHR33116:SF86">
    <property type="entry name" value="REVERSE TRANSCRIPTASE DOMAIN-CONTAINING PROTEIN"/>
    <property type="match status" value="1"/>
</dbReference>
<protein>
    <recommendedName>
        <fullName evidence="2">Reverse transcriptase domain-containing protein</fullName>
    </recommendedName>
</protein>
<dbReference type="Pfam" id="PF13966">
    <property type="entry name" value="zf-RVT"/>
    <property type="match status" value="1"/>
</dbReference>
<dbReference type="Pfam" id="PF00078">
    <property type="entry name" value="RVT_1"/>
    <property type="match status" value="1"/>
</dbReference>
<dbReference type="SUPFAM" id="SSF56672">
    <property type="entry name" value="DNA/RNA polymerases"/>
    <property type="match status" value="1"/>
</dbReference>
<dbReference type="InterPro" id="IPR025558">
    <property type="entry name" value="DUF4283"/>
</dbReference>
<dbReference type="GO" id="GO:0003824">
    <property type="term" value="F:catalytic activity"/>
    <property type="evidence" value="ECO:0007669"/>
    <property type="project" value="InterPro"/>
</dbReference>
<dbReference type="OrthoDB" id="1745081at2759"/>
<dbReference type="PROSITE" id="PS50878">
    <property type="entry name" value="RT_POL"/>
    <property type="match status" value="1"/>
</dbReference>
<dbReference type="PANTHER" id="PTHR33116">
    <property type="entry name" value="REVERSE TRANSCRIPTASE ZINC-BINDING DOMAIN-CONTAINING PROTEIN-RELATED-RELATED"/>
    <property type="match status" value="1"/>
</dbReference>
<feature type="domain" description="Reverse transcriptase" evidence="2">
    <location>
        <begin position="849"/>
        <end position="1119"/>
    </location>
</feature>
<dbReference type="CDD" id="cd01650">
    <property type="entry name" value="RT_nLTR_like"/>
    <property type="match status" value="1"/>
</dbReference>
<dbReference type="InterPro" id="IPR036691">
    <property type="entry name" value="Endo/exonu/phosph_ase_sf"/>
</dbReference>
<feature type="compositionally biased region" description="Low complexity" evidence="1">
    <location>
        <begin position="251"/>
        <end position="271"/>
    </location>
</feature>
<dbReference type="Pfam" id="PF03372">
    <property type="entry name" value="Exo_endo_phos"/>
    <property type="match status" value="1"/>
</dbReference>
<dbReference type="Proteomes" id="UP000015453">
    <property type="component" value="Unassembled WGS sequence"/>
</dbReference>
<dbReference type="Gene3D" id="3.60.10.10">
    <property type="entry name" value="Endonuclease/exonuclease/phosphatase"/>
    <property type="match status" value="1"/>
</dbReference>
<dbReference type="InterPro" id="IPR025836">
    <property type="entry name" value="Zn_knuckle_CX2CX4HX4C"/>
</dbReference>
<sequence length="1469" mass="165225">MEPDISALFKSISLTDSESPPVIFPVGIGTTHEADSGFYMVGKVLHPRPVNPETVAKQMRRAFNPLKEMKVKFLGDNKFLFRFQLQGDYLRVEEGTPWHFENHLLVLSRVPPGGYADSVALDTCPFTVQIHNLPFLSFPTGVAEALGNRIGTFIHAEVDAQGESQVAALRLRVAVDVRKPLVRALQAPTPEGSLVTVAITYEKLPIFCSECGKLDHQYRYCTIARERAAAPPTNPTYGPWLRAATARVLEPTASKKSSPSKSDTHTSSSEPAQNETGMAAPSYPEALHASRDEQEDLPQHEAQTAVGPDTDQGMMVLDFPILAPTLDNTLAQDAPEEMEGVISSRKRTLSSDPTIADEEEYPKAPPSAMSLLAWNCRGLRSASTVRRLRDVISSDAPSMIFLSETKCLASHVEWLKECLSYFGVAVSATGLSGGLALFWRKDVCVSLLSFCSSYIDVLVRLTPTLPEWRFTGFYGNPAVQLRPRSWDLLRQIRHHSICPWLVAGDFNEVVMQNEVESLNSRPASQMRAFRDALLDCQLQDIGFTGFPFTWCNKRKAPDTVRARLDRAVATTTWNNLFPRAIVKHLPYGSSDHLPLLIFLDPAAPTSIRPNKRRFKFEAFWTTIPGCADVIHQSWAPNSQPTNFNYRIQKTRMSLLKWYQSKVGPIKSRLQKIATELDLLARQSITDDIKHCESALKEEQASLWKQEEMYWKQRGKIHWLRCGDRNTAFFHASASEKRTQNRIAGIKNAHGLWITRGPEVITTMLSYYQDLFTSSPPDPIEMERALSIIPRTITDDMRAILERPYNAAEVWPAVRRMKPLSSPGPDGFPPVFYQKYWPTVGQATVEAVLKLLNNGVMEPQLNHSHIVLIPKKSNPQEPAHYRPISLSNVAYKIASKMVANRLKPIMERIVSKEQAAFLSGRSITDNILLAYELNHSIKLARRQSKRYGALKLDVSKAFDRLEWPFLEQVLRRHGFPASTTDTIMRLVSSATYSILINGSPEGHIVPTRGIRQGDPMSPYLFILCSDTLSRLLHEEGAHNPDLGIQLSPTVPKISHLLFADDTLIFSAATLTAMEGIRSVLTRYAAISGQLINLEKSALSVPSEADPHYRQLLSTAVGVPLTDSLGKYLGLPSMIGISKKAAFRSLKDRIQGRILHWHTKFLSKAGKMVLIKSVLQSIPSYTMQCFKIPTTLIRELNSLFSQFWWSDRGHSKMHLLAWDKLCEAPVQGGLGFRNLTTFNQALLAKQCWRIFTKDDLLLSRVLQGKYYKNTSFLEARLGRNPSFTWRSLLTAKNLLLSGLRWRPGDGVHINVWNSPWLPRAGSFKPMFRNPALSPHLRVSDLISPDTCDWNRSYIQQVFLPADAATILSIPLGSSGHHDRMIWHYSREGTYTVKSGYLHARSIESNRNPGPAHSNPEISAFWKHLWKVALPPKIILFGWRLCKGILPTKDLLFHRKICPDSLCEICHQHEET</sequence>
<evidence type="ECO:0000259" key="2">
    <source>
        <dbReference type="PROSITE" id="PS50878"/>
    </source>
</evidence>
<evidence type="ECO:0000313" key="3">
    <source>
        <dbReference type="EMBL" id="EPS63383.1"/>
    </source>
</evidence>